<proteinExistence type="predicted"/>
<evidence type="ECO:0000313" key="2">
    <source>
        <dbReference type="Proteomes" id="UP000289437"/>
    </source>
</evidence>
<keyword evidence="2" id="KW-1185">Reference proteome</keyword>
<evidence type="ECO:0000313" key="1">
    <source>
        <dbReference type="EMBL" id="RXH54066.1"/>
    </source>
</evidence>
<dbReference type="Proteomes" id="UP000289437">
    <property type="component" value="Unassembled WGS sequence"/>
</dbReference>
<sequence length="54" mass="5912">MEKPNVGFYKGKCSAHDHAVIGSNSMLSGRVAAELPQFGQILRVEINRISGRLQ</sequence>
<reference evidence="2" key="2">
    <citation type="submission" date="2019-02" db="EMBL/GenBank/DDBJ databases">
        <title>Granulicella sibirica sp. nov., a psychrotolerant acidobacterium isolated from an organic soil layer in forested tundra, West Siberia.</title>
        <authorList>
            <person name="Oshkin I.Y."/>
            <person name="Kulichevskaya I.S."/>
            <person name="Rijpstra W.I.C."/>
            <person name="Sinninghe Damste J.S."/>
            <person name="Rakitin A.L."/>
            <person name="Ravin N.V."/>
            <person name="Dedysh S.N."/>
        </authorList>
    </citation>
    <scope>NUCLEOTIDE SEQUENCE [LARGE SCALE GENOMIC DNA]</scope>
    <source>
        <strain evidence="2">AF10</strain>
    </source>
</reference>
<comment type="caution">
    <text evidence="1">The sequence shown here is derived from an EMBL/GenBank/DDBJ whole genome shotgun (WGS) entry which is preliminary data.</text>
</comment>
<dbReference type="AlphaFoldDB" id="A0A4Q0SYG8"/>
<protein>
    <submittedName>
        <fullName evidence="1">Uncharacterized protein</fullName>
    </submittedName>
</protein>
<dbReference type="EMBL" id="RDSM01000006">
    <property type="protein sequence ID" value="RXH54066.1"/>
    <property type="molecule type" value="Genomic_DNA"/>
</dbReference>
<accession>A0A4Q0SYG8</accession>
<reference evidence="1 2" key="1">
    <citation type="submission" date="2018-11" db="EMBL/GenBank/DDBJ databases">
        <authorList>
            <person name="Mardanov A.V."/>
            <person name="Ravin N.V."/>
            <person name="Dedysh S.N."/>
        </authorList>
    </citation>
    <scope>NUCLEOTIDE SEQUENCE [LARGE SCALE GENOMIC DNA]</scope>
    <source>
        <strain evidence="1 2">AF10</strain>
    </source>
</reference>
<gene>
    <name evidence="1" type="ORF">GRAN_5035</name>
</gene>
<name>A0A4Q0SYG8_9BACT</name>
<organism evidence="1 2">
    <name type="scientific">Granulicella sibirica</name>
    <dbReference type="NCBI Taxonomy" id="2479048"/>
    <lineage>
        <taxon>Bacteria</taxon>
        <taxon>Pseudomonadati</taxon>
        <taxon>Acidobacteriota</taxon>
        <taxon>Terriglobia</taxon>
        <taxon>Terriglobales</taxon>
        <taxon>Acidobacteriaceae</taxon>
        <taxon>Granulicella</taxon>
    </lineage>
</organism>